<sequence>ERRRGQIAALSIAAVVIIVGVPLWWRTTETYRAWLPVSQIKALSNLQIQLSADVEVVFARGTVTPEQQKKVPVTQIHDEKHTVNEDTSLNYRYEMKYRTATIMEEDALNQPTAAGERSSFQDIIFQFKKTHDDTKISCTLSLAADLSLHTLSEGLCGSLVVYVIPDSSSLLPEDVDVYIGQRRTALLRVGAQVKAGRTLEQLLTHLKPRLKQVLQVMSFSRADITAALSDRVRLSPGNKESFADSMRAFKSSPGYEITFSLLNPDPKSHRLHWDIEDGVKTYIQPLLTKLAPLANFSIDSQILYYAMLGVNPRFDSSSSGYTLNADSLAHVINPVEARLGSNAASSNPVLNFLLYVPDAQHSPLHIHSYNKQEVPTNAFHSPRWGGIMIYNVNDLYGAEATFPVDVHIDMAKVMGVFLAQLRLLLGVQSSAPPPGFMLAPCSSAGLADWELDRLMWSRSVENIATATTTITSLAQLLDQIGNIVINDNIAQQVRRCPALSRLFSWLLLSWRLGTFGFALQYSKDAFLASERAFFDPSLLHLLYFPDDQKFAIYIPLFLPMCVPILLSLLKILSELRQRRREKQ</sequence>
<dbReference type="PANTHER" id="PTHR21072">
    <property type="entry name" value="GPI TRANSAMIDASE COMPONENT PIG-S"/>
    <property type="match status" value="1"/>
</dbReference>
<evidence type="ECO:0000256" key="7">
    <source>
        <dbReference type="ARBA" id="ARBA00022989"/>
    </source>
</evidence>
<reference evidence="11" key="2">
    <citation type="submission" date="2004-02" db="EMBL/GenBank/DDBJ databases">
        <authorList>
            <consortium name="Genoscope"/>
            <consortium name="Whitehead Institute Centre for Genome Research"/>
        </authorList>
    </citation>
    <scope>NUCLEOTIDE SEQUENCE</scope>
</reference>
<dbReference type="GO" id="GO:0006506">
    <property type="term" value="P:GPI anchor biosynthetic process"/>
    <property type="evidence" value="ECO:0007669"/>
    <property type="project" value="UniProtKB-UniPathway"/>
</dbReference>
<comment type="pathway">
    <text evidence="2">Glycolipid biosynthesis; glycosylphosphatidylinositol-anchor biosynthesis.</text>
</comment>
<keyword evidence="4" id="KW-0337">GPI-anchor biosynthesis</keyword>
<gene>
    <name evidence="11" type="ORF">GSTENG00018984001</name>
</gene>
<organism evidence="11">
    <name type="scientific">Tetraodon nigroviridis</name>
    <name type="common">Spotted green pufferfish</name>
    <name type="synonym">Chelonodon nigroviridis</name>
    <dbReference type="NCBI Taxonomy" id="99883"/>
    <lineage>
        <taxon>Eukaryota</taxon>
        <taxon>Metazoa</taxon>
        <taxon>Chordata</taxon>
        <taxon>Craniata</taxon>
        <taxon>Vertebrata</taxon>
        <taxon>Euteleostomi</taxon>
        <taxon>Actinopterygii</taxon>
        <taxon>Neopterygii</taxon>
        <taxon>Teleostei</taxon>
        <taxon>Neoteleostei</taxon>
        <taxon>Acanthomorphata</taxon>
        <taxon>Eupercaria</taxon>
        <taxon>Tetraodontiformes</taxon>
        <taxon>Tetradontoidea</taxon>
        <taxon>Tetraodontidae</taxon>
        <taxon>Tetraodon</taxon>
    </lineage>
</organism>
<dbReference type="KEGG" id="tng:GSTEN00018984G001"/>
<comment type="subcellular location">
    <subcellularLocation>
        <location evidence="1">Endoplasmic reticulum membrane</location>
        <topology evidence="1">Multi-pass membrane protein</topology>
    </subcellularLocation>
</comment>
<evidence type="ECO:0000256" key="3">
    <source>
        <dbReference type="ARBA" id="ARBA00005316"/>
    </source>
</evidence>
<dbReference type="Pfam" id="PF10510">
    <property type="entry name" value="PIG-S"/>
    <property type="match status" value="1"/>
</dbReference>
<dbReference type="GO" id="GO:0016255">
    <property type="term" value="P:attachment of GPI anchor to protein"/>
    <property type="evidence" value="ECO:0007669"/>
    <property type="project" value="InterPro"/>
</dbReference>
<comment type="similarity">
    <text evidence="3">Belongs to the PIGS family.</text>
</comment>
<dbReference type="AlphaFoldDB" id="Q4SFR4"/>
<keyword evidence="6" id="KW-0256">Endoplasmic reticulum</keyword>
<keyword evidence="8 10" id="KW-0472">Membrane</keyword>
<feature type="transmembrane region" description="Helical" evidence="10">
    <location>
        <begin position="550"/>
        <end position="572"/>
    </location>
</feature>
<evidence type="ECO:0000256" key="1">
    <source>
        <dbReference type="ARBA" id="ARBA00004477"/>
    </source>
</evidence>
<evidence type="ECO:0000256" key="9">
    <source>
        <dbReference type="ARBA" id="ARBA00023180"/>
    </source>
</evidence>
<evidence type="ECO:0000256" key="10">
    <source>
        <dbReference type="SAM" id="Phobius"/>
    </source>
</evidence>
<dbReference type="OrthoDB" id="28748at2759"/>
<evidence type="ECO:0000256" key="8">
    <source>
        <dbReference type="ARBA" id="ARBA00023136"/>
    </source>
</evidence>
<evidence type="ECO:0000313" key="11">
    <source>
        <dbReference type="EMBL" id="CAG00518.1"/>
    </source>
</evidence>
<evidence type="ECO:0000256" key="4">
    <source>
        <dbReference type="ARBA" id="ARBA00022502"/>
    </source>
</evidence>
<dbReference type="GO" id="GO:0042765">
    <property type="term" value="C:GPI-anchor transamidase complex"/>
    <property type="evidence" value="ECO:0007669"/>
    <property type="project" value="InterPro"/>
</dbReference>
<dbReference type="EMBL" id="CAAE01014601">
    <property type="protein sequence ID" value="CAG00518.1"/>
    <property type="molecule type" value="Genomic_DNA"/>
</dbReference>
<evidence type="ECO:0000256" key="5">
    <source>
        <dbReference type="ARBA" id="ARBA00022692"/>
    </source>
</evidence>
<keyword evidence="7 10" id="KW-1133">Transmembrane helix</keyword>
<comment type="caution">
    <text evidence="11">The sequence shown here is derived from an EMBL/GenBank/DDBJ whole genome shotgun (WGS) entry which is preliminary data.</text>
</comment>
<feature type="non-terminal residue" evidence="11">
    <location>
        <position position="1"/>
    </location>
</feature>
<reference evidence="11" key="1">
    <citation type="journal article" date="2004" name="Nature">
        <title>Genome duplication in the teleost fish Tetraodon nigroviridis reveals the early vertebrate proto-karyotype.</title>
        <authorList>
            <person name="Jaillon O."/>
            <person name="Aury J.-M."/>
            <person name="Brunet F."/>
            <person name="Petit J.-L."/>
            <person name="Stange-Thomann N."/>
            <person name="Mauceli E."/>
            <person name="Bouneau L."/>
            <person name="Fischer C."/>
            <person name="Ozouf-Costaz C."/>
            <person name="Bernot A."/>
            <person name="Nicaud S."/>
            <person name="Jaffe D."/>
            <person name="Fisher S."/>
            <person name="Lutfalla G."/>
            <person name="Dossat C."/>
            <person name="Segurens B."/>
            <person name="Dasilva C."/>
            <person name="Salanoubat M."/>
            <person name="Levy M."/>
            <person name="Boudet N."/>
            <person name="Castellano S."/>
            <person name="Anthouard V."/>
            <person name="Jubin C."/>
            <person name="Castelli V."/>
            <person name="Katinka M."/>
            <person name="Vacherie B."/>
            <person name="Biemont C."/>
            <person name="Skalli Z."/>
            <person name="Cattolico L."/>
            <person name="Poulain J."/>
            <person name="De Berardinis V."/>
            <person name="Cruaud C."/>
            <person name="Duprat S."/>
            <person name="Brottier P."/>
            <person name="Coutanceau J.-P."/>
            <person name="Gouzy J."/>
            <person name="Parra G."/>
            <person name="Lardier G."/>
            <person name="Chapple C."/>
            <person name="McKernan K.J."/>
            <person name="McEwan P."/>
            <person name="Bosak S."/>
            <person name="Kellis M."/>
            <person name="Volff J.-N."/>
            <person name="Guigo R."/>
            <person name="Zody M.C."/>
            <person name="Mesirov J."/>
            <person name="Lindblad-Toh K."/>
            <person name="Birren B."/>
            <person name="Nusbaum C."/>
            <person name="Kahn D."/>
            <person name="Robinson-Rechavi M."/>
            <person name="Laudet V."/>
            <person name="Schachter V."/>
            <person name="Quetier F."/>
            <person name="Saurin W."/>
            <person name="Scarpelli C."/>
            <person name="Wincker P."/>
            <person name="Lander E.S."/>
            <person name="Weissenbach J."/>
            <person name="Roest Crollius H."/>
        </authorList>
    </citation>
    <scope>NUCLEOTIDE SEQUENCE [LARGE SCALE GENOMIC DNA]</scope>
</reference>
<dbReference type="InterPro" id="IPR019540">
    <property type="entry name" value="PtdIno-glycan_biosynth_class_S"/>
</dbReference>
<evidence type="ECO:0000256" key="2">
    <source>
        <dbReference type="ARBA" id="ARBA00004687"/>
    </source>
</evidence>
<evidence type="ECO:0000256" key="6">
    <source>
        <dbReference type="ARBA" id="ARBA00022824"/>
    </source>
</evidence>
<keyword evidence="9" id="KW-0325">Glycoprotein</keyword>
<keyword evidence="5 10" id="KW-0812">Transmembrane</keyword>
<protein>
    <submittedName>
        <fullName evidence="11">(spotted green pufferfish) hypothetical protein</fullName>
    </submittedName>
</protein>
<dbReference type="PANTHER" id="PTHR21072:SF13">
    <property type="entry name" value="GPI TRANSAMIDASE COMPONENT PIG-S"/>
    <property type="match status" value="1"/>
</dbReference>
<dbReference type="UniPathway" id="UPA00196"/>
<name>Q4SFR4_TETNG</name>
<feature type="transmembrane region" description="Helical" evidence="10">
    <location>
        <begin position="6"/>
        <end position="25"/>
    </location>
</feature>
<feature type="non-terminal residue" evidence="11">
    <location>
        <position position="583"/>
    </location>
</feature>
<accession>Q4SFR4</accession>
<proteinExistence type="inferred from homology"/>